<dbReference type="EMBL" id="LXQA010369752">
    <property type="protein sequence ID" value="MCI47253.1"/>
    <property type="molecule type" value="Genomic_DNA"/>
</dbReference>
<comment type="caution">
    <text evidence="1">The sequence shown here is derived from an EMBL/GenBank/DDBJ whole genome shotgun (WGS) entry which is preliminary data.</text>
</comment>
<keyword evidence="2" id="KW-1185">Reference proteome</keyword>
<organism evidence="1 2">
    <name type="scientific">Trifolium medium</name>
    <dbReference type="NCBI Taxonomy" id="97028"/>
    <lineage>
        <taxon>Eukaryota</taxon>
        <taxon>Viridiplantae</taxon>
        <taxon>Streptophyta</taxon>
        <taxon>Embryophyta</taxon>
        <taxon>Tracheophyta</taxon>
        <taxon>Spermatophyta</taxon>
        <taxon>Magnoliopsida</taxon>
        <taxon>eudicotyledons</taxon>
        <taxon>Gunneridae</taxon>
        <taxon>Pentapetalae</taxon>
        <taxon>rosids</taxon>
        <taxon>fabids</taxon>
        <taxon>Fabales</taxon>
        <taxon>Fabaceae</taxon>
        <taxon>Papilionoideae</taxon>
        <taxon>50 kb inversion clade</taxon>
        <taxon>NPAAA clade</taxon>
        <taxon>Hologalegina</taxon>
        <taxon>IRL clade</taxon>
        <taxon>Trifolieae</taxon>
        <taxon>Trifolium</taxon>
    </lineage>
</organism>
<proteinExistence type="predicted"/>
<name>A0A392SE80_9FABA</name>
<accession>A0A392SE80</accession>
<reference evidence="1 2" key="1">
    <citation type="journal article" date="2018" name="Front. Plant Sci.">
        <title>Red Clover (Trifolium pratense) and Zigzag Clover (T. medium) - A Picture of Genomic Similarities and Differences.</title>
        <authorList>
            <person name="Dluhosova J."/>
            <person name="Istvanek J."/>
            <person name="Nedelnik J."/>
            <person name="Repkova J."/>
        </authorList>
    </citation>
    <scope>NUCLEOTIDE SEQUENCE [LARGE SCALE GENOMIC DNA]</scope>
    <source>
        <strain evidence="2">cv. 10/8</strain>
        <tissue evidence="1">Leaf</tissue>
    </source>
</reference>
<dbReference type="Proteomes" id="UP000265520">
    <property type="component" value="Unassembled WGS sequence"/>
</dbReference>
<sequence>MVGCTSRSSFTHDFGGFDPLRFLCYNARLYYLADLRVRGLLRQMTSFRCEYLTILLATYFWVPPPHVSDESGCCRRDGFDGWMHFKILVVGCTSRSSFTHNFE</sequence>
<evidence type="ECO:0000313" key="1">
    <source>
        <dbReference type="EMBL" id="MCI47253.1"/>
    </source>
</evidence>
<protein>
    <submittedName>
        <fullName evidence="1">Uncharacterized protein</fullName>
    </submittedName>
</protein>
<dbReference type="AlphaFoldDB" id="A0A392SE80"/>
<evidence type="ECO:0000313" key="2">
    <source>
        <dbReference type="Proteomes" id="UP000265520"/>
    </source>
</evidence>